<organism evidence="1 2">
    <name type="scientific">Bauhinia variegata</name>
    <name type="common">Purple orchid tree</name>
    <name type="synonym">Phanera variegata</name>
    <dbReference type="NCBI Taxonomy" id="167791"/>
    <lineage>
        <taxon>Eukaryota</taxon>
        <taxon>Viridiplantae</taxon>
        <taxon>Streptophyta</taxon>
        <taxon>Embryophyta</taxon>
        <taxon>Tracheophyta</taxon>
        <taxon>Spermatophyta</taxon>
        <taxon>Magnoliopsida</taxon>
        <taxon>eudicotyledons</taxon>
        <taxon>Gunneridae</taxon>
        <taxon>Pentapetalae</taxon>
        <taxon>rosids</taxon>
        <taxon>fabids</taxon>
        <taxon>Fabales</taxon>
        <taxon>Fabaceae</taxon>
        <taxon>Cercidoideae</taxon>
        <taxon>Cercideae</taxon>
        <taxon>Bauhiniinae</taxon>
        <taxon>Bauhinia</taxon>
    </lineage>
</organism>
<proteinExistence type="predicted"/>
<sequence length="169" mass="18814">MATLQKFKLFATHCGVAPSPTRSPRTSPLVQLPRRKNTLRMLFSRSTSLRLPRRRDSPLQLKHLLDSSEEEDEKKEKEKGKDLAQRNSLKELFVSSPPKEEQGKGEISDIHIATELGPAATETVSIAALGGPVSWRDGPGSLTSGWTGGFRCRSLLRKAWRPMLLTIPE</sequence>
<reference evidence="1 2" key="1">
    <citation type="journal article" date="2022" name="DNA Res.">
        <title>Chromosomal-level genome assembly of the orchid tree Bauhinia variegata (Leguminosae; Cercidoideae) supports the allotetraploid origin hypothesis of Bauhinia.</title>
        <authorList>
            <person name="Zhong Y."/>
            <person name="Chen Y."/>
            <person name="Zheng D."/>
            <person name="Pang J."/>
            <person name="Liu Y."/>
            <person name="Luo S."/>
            <person name="Meng S."/>
            <person name="Qian L."/>
            <person name="Wei D."/>
            <person name="Dai S."/>
            <person name="Zhou R."/>
        </authorList>
    </citation>
    <scope>NUCLEOTIDE SEQUENCE [LARGE SCALE GENOMIC DNA]</scope>
    <source>
        <strain evidence="1">BV-YZ2020</strain>
    </source>
</reference>
<name>A0ACB9LR02_BAUVA</name>
<protein>
    <submittedName>
        <fullName evidence="1">Uncharacterized protein</fullName>
    </submittedName>
</protein>
<evidence type="ECO:0000313" key="1">
    <source>
        <dbReference type="EMBL" id="KAI4313892.1"/>
    </source>
</evidence>
<dbReference type="Proteomes" id="UP000828941">
    <property type="component" value="Chromosome 11"/>
</dbReference>
<evidence type="ECO:0000313" key="2">
    <source>
        <dbReference type="Proteomes" id="UP000828941"/>
    </source>
</evidence>
<keyword evidence="2" id="KW-1185">Reference proteome</keyword>
<gene>
    <name evidence="1" type="ORF">L6164_026838</name>
</gene>
<comment type="caution">
    <text evidence="1">The sequence shown here is derived from an EMBL/GenBank/DDBJ whole genome shotgun (WGS) entry which is preliminary data.</text>
</comment>
<accession>A0ACB9LR02</accession>
<dbReference type="EMBL" id="CM039436">
    <property type="protein sequence ID" value="KAI4313892.1"/>
    <property type="molecule type" value="Genomic_DNA"/>
</dbReference>